<dbReference type="PANTHER" id="PTHR43478">
    <property type="entry name" value="NA+/H+ ANTIPORTER-RELATED"/>
    <property type="match status" value="1"/>
</dbReference>
<keyword evidence="4 6" id="KW-1133">Transmembrane helix</keyword>
<evidence type="ECO:0000256" key="2">
    <source>
        <dbReference type="ARBA" id="ARBA00022475"/>
    </source>
</evidence>
<dbReference type="RefSeq" id="WP_272446628.1">
    <property type="nucleotide sequence ID" value="NZ_JAMQKC010000010.1"/>
</dbReference>
<feature type="transmembrane region" description="Helical" evidence="6">
    <location>
        <begin position="192"/>
        <end position="211"/>
    </location>
</feature>
<reference evidence="8" key="1">
    <citation type="submission" date="2022-06" db="EMBL/GenBank/DDBJ databases">
        <title>Aquibacillus sp. a new bacterium isolated from soil saline samples.</title>
        <authorList>
            <person name="Galisteo C."/>
            <person name="De La Haba R."/>
            <person name="Sanchez-Porro C."/>
            <person name="Ventosa A."/>
        </authorList>
    </citation>
    <scope>NUCLEOTIDE SEQUENCE</scope>
    <source>
        <strain evidence="8">3ASR75-54</strain>
    </source>
</reference>
<dbReference type="GO" id="GO:0005886">
    <property type="term" value="C:plasma membrane"/>
    <property type="evidence" value="ECO:0007669"/>
    <property type="project" value="UniProtKB-SubCell"/>
</dbReference>
<comment type="subcellular location">
    <subcellularLocation>
        <location evidence="1">Cell membrane</location>
        <topology evidence="1">Multi-pass membrane protein</topology>
    </subcellularLocation>
</comment>
<keyword evidence="9" id="KW-1185">Reference proteome</keyword>
<feature type="transmembrane region" description="Helical" evidence="6">
    <location>
        <begin position="12"/>
        <end position="37"/>
    </location>
</feature>
<feature type="transmembrane region" description="Helical" evidence="6">
    <location>
        <begin position="248"/>
        <end position="267"/>
    </location>
</feature>
<evidence type="ECO:0000256" key="4">
    <source>
        <dbReference type="ARBA" id="ARBA00022989"/>
    </source>
</evidence>
<gene>
    <name evidence="8" type="ORF">NC799_11690</name>
</gene>
<name>A0A9X3WF64_9BACI</name>
<evidence type="ECO:0000256" key="3">
    <source>
        <dbReference type="ARBA" id="ARBA00022692"/>
    </source>
</evidence>
<feature type="transmembrane region" description="Helical" evidence="6">
    <location>
        <begin position="405"/>
        <end position="428"/>
    </location>
</feature>
<dbReference type="Pfam" id="PF03553">
    <property type="entry name" value="Na_H_antiporter"/>
    <property type="match status" value="1"/>
</dbReference>
<evidence type="ECO:0000313" key="9">
    <source>
        <dbReference type="Proteomes" id="UP001145069"/>
    </source>
</evidence>
<dbReference type="PANTHER" id="PTHR43478:SF1">
    <property type="entry name" value="NA+_H+ ANTIPORTER NHAC-LIKE C-TERMINAL DOMAIN-CONTAINING PROTEIN"/>
    <property type="match status" value="1"/>
</dbReference>
<accession>A0A9X3WF64</accession>
<keyword evidence="2" id="KW-1003">Cell membrane</keyword>
<feature type="transmembrane region" description="Helical" evidence="6">
    <location>
        <begin position="148"/>
        <end position="171"/>
    </location>
</feature>
<sequence length="467" mass="51343">MSYWTSILPFLIIIPIAVWTKQVLPGLVVGLLVASYIKEPSLIGGMETMTSYLTANLAQEPKIQVIGFLYIFTGIVNMIEKTGGIKGFIEIAADKVKTQKQAILLIWITLIGTFVSPSLRIVTIAPIMKAMRERLNLTKARVSFVIEASSLPVIALIPIATAFVGFMTSTIDISIKDIAPGEDPYLYFLKSIPYNFFAFVTIILAVVYSIVNHPKLALYGESVPTTNPVEKDGDKENRLDETVKGRPANLIIPLALALTLSIFLSWWDGYQQTKQFWQAFIAADATKAMFVAIIITLLLTFIQFMLQKWPLPKLLAYFFEGGNNLMSAFILFALVWGLSAATSDLGLSTFITFSMGWIPDVLIPPITFILGSLLAYFVGSTWGSWGLIMPIGLSLADVSGNSLPLMIGIVFASGTFGGLISPLSGTTITIAKIMDLDMMGYSKYKLKHTLIPFILTTVLYGVFTFLF</sequence>
<feature type="transmembrane region" description="Helical" evidence="6">
    <location>
        <begin position="288"/>
        <end position="306"/>
    </location>
</feature>
<keyword evidence="5 6" id="KW-0472">Membrane</keyword>
<feature type="domain" description="Na+/H+ antiporter NhaC-like C-terminal" evidence="7">
    <location>
        <begin position="170"/>
        <end position="463"/>
    </location>
</feature>
<evidence type="ECO:0000256" key="6">
    <source>
        <dbReference type="SAM" id="Phobius"/>
    </source>
</evidence>
<evidence type="ECO:0000256" key="1">
    <source>
        <dbReference type="ARBA" id="ARBA00004651"/>
    </source>
</evidence>
<feature type="transmembrane region" description="Helical" evidence="6">
    <location>
        <begin position="326"/>
        <end position="350"/>
    </location>
</feature>
<dbReference type="InterPro" id="IPR018461">
    <property type="entry name" value="Na/H_Antiport_NhaC-like_C"/>
</dbReference>
<protein>
    <submittedName>
        <fullName evidence="8">Sodium:proton antiporter</fullName>
    </submittedName>
</protein>
<feature type="transmembrane region" description="Helical" evidence="6">
    <location>
        <begin position="362"/>
        <end position="385"/>
    </location>
</feature>
<comment type="caution">
    <text evidence="8">The sequence shown here is derived from an EMBL/GenBank/DDBJ whole genome shotgun (WGS) entry which is preliminary data.</text>
</comment>
<evidence type="ECO:0000313" key="8">
    <source>
        <dbReference type="EMBL" id="MDC3417558.1"/>
    </source>
</evidence>
<evidence type="ECO:0000259" key="7">
    <source>
        <dbReference type="Pfam" id="PF03553"/>
    </source>
</evidence>
<proteinExistence type="predicted"/>
<evidence type="ECO:0000256" key="5">
    <source>
        <dbReference type="ARBA" id="ARBA00023136"/>
    </source>
</evidence>
<keyword evidence="3 6" id="KW-0812">Transmembrane</keyword>
<organism evidence="8 9">
    <name type="scientific">Aquibacillus salsiterrae</name>
    <dbReference type="NCBI Taxonomy" id="2950439"/>
    <lineage>
        <taxon>Bacteria</taxon>
        <taxon>Bacillati</taxon>
        <taxon>Bacillota</taxon>
        <taxon>Bacilli</taxon>
        <taxon>Bacillales</taxon>
        <taxon>Bacillaceae</taxon>
        <taxon>Aquibacillus</taxon>
    </lineage>
</organism>
<dbReference type="EMBL" id="JAMQKC010000010">
    <property type="protein sequence ID" value="MDC3417558.1"/>
    <property type="molecule type" value="Genomic_DNA"/>
</dbReference>
<feature type="transmembrane region" description="Helical" evidence="6">
    <location>
        <begin position="104"/>
        <end position="128"/>
    </location>
</feature>
<feature type="transmembrane region" description="Helical" evidence="6">
    <location>
        <begin position="449"/>
        <end position="466"/>
    </location>
</feature>
<dbReference type="Proteomes" id="UP001145069">
    <property type="component" value="Unassembled WGS sequence"/>
</dbReference>
<dbReference type="AlphaFoldDB" id="A0A9X3WF64"/>